<dbReference type="AlphaFoldDB" id="A0A1L7X7U8"/>
<evidence type="ECO:0000256" key="1">
    <source>
        <dbReference type="ARBA" id="ARBA00023002"/>
    </source>
</evidence>
<sequence>MSSPQTKITRWSYSSTGTEVVEAFKDRVKDKTILITGPSAGGIGAATALSVAAGSPSLLLLTGRSEPKVTPVVQEINQKYPSLNVQFVLCDLASQSSVRSAAAKISSILGDRGLDILICNAAIMACPFNLTPDGIESQFGTNHIGHFLLTNLLMPNVLKAEKPVVVMVSSSGHTQGDVRFEDWNFDGDGEKGKGKAYSEWEAYGQSKMANILFAKSLARVFEKTGTEGKAFSLHPGSIRSGLQVHMLASDTLLADALARAAAAEAKHGREFKREPLKTLDQGCSTTLIAALDPSLAAVSGAYLANGDVAEHQPEGMSEADQDRLWALSEKLVGEKFDW</sequence>
<keyword evidence="3" id="KW-1185">Reference proteome</keyword>
<gene>
    <name evidence="2" type="ORF">PAC_10995</name>
</gene>
<protein>
    <submittedName>
        <fullName evidence="2">Related to retinol dehydrogenase 12</fullName>
    </submittedName>
</protein>
<name>A0A1L7X7U8_9HELO</name>
<evidence type="ECO:0000313" key="3">
    <source>
        <dbReference type="Proteomes" id="UP000184330"/>
    </source>
</evidence>
<keyword evidence="1" id="KW-0560">Oxidoreductase</keyword>
<dbReference type="InterPro" id="IPR036291">
    <property type="entry name" value="NAD(P)-bd_dom_sf"/>
</dbReference>
<dbReference type="Proteomes" id="UP000184330">
    <property type="component" value="Unassembled WGS sequence"/>
</dbReference>
<dbReference type="Gene3D" id="3.40.50.720">
    <property type="entry name" value="NAD(P)-binding Rossmann-like Domain"/>
    <property type="match status" value="1"/>
</dbReference>
<organism evidence="2 3">
    <name type="scientific">Phialocephala subalpina</name>
    <dbReference type="NCBI Taxonomy" id="576137"/>
    <lineage>
        <taxon>Eukaryota</taxon>
        <taxon>Fungi</taxon>
        <taxon>Dikarya</taxon>
        <taxon>Ascomycota</taxon>
        <taxon>Pezizomycotina</taxon>
        <taxon>Leotiomycetes</taxon>
        <taxon>Helotiales</taxon>
        <taxon>Mollisiaceae</taxon>
        <taxon>Phialocephala</taxon>
        <taxon>Phialocephala fortinii species complex</taxon>
    </lineage>
</organism>
<dbReference type="Pfam" id="PF00106">
    <property type="entry name" value="adh_short"/>
    <property type="match status" value="1"/>
</dbReference>
<evidence type="ECO:0000313" key="2">
    <source>
        <dbReference type="EMBL" id="CZR61099.1"/>
    </source>
</evidence>
<dbReference type="PANTHER" id="PTHR43157">
    <property type="entry name" value="PHOSPHATIDYLINOSITOL-GLYCAN BIOSYNTHESIS CLASS F PROTEIN-RELATED"/>
    <property type="match status" value="1"/>
</dbReference>
<accession>A0A1L7X7U8</accession>
<dbReference type="STRING" id="576137.A0A1L7X7U8"/>
<dbReference type="PANTHER" id="PTHR43157:SF31">
    <property type="entry name" value="PHOSPHATIDYLINOSITOL-GLYCAN BIOSYNTHESIS CLASS F PROTEIN"/>
    <property type="match status" value="1"/>
</dbReference>
<dbReference type="SUPFAM" id="SSF51735">
    <property type="entry name" value="NAD(P)-binding Rossmann-fold domains"/>
    <property type="match status" value="1"/>
</dbReference>
<dbReference type="OrthoDB" id="191139at2759"/>
<dbReference type="InterPro" id="IPR002347">
    <property type="entry name" value="SDR_fam"/>
</dbReference>
<reference evidence="2 3" key="1">
    <citation type="submission" date="2016-03" db="EMBL/GenBank/DDBJ databases">
        <authorList>
            <person name="Ploux O."/>
        </authorList>
    </citation>
    <scope>NUCLEOTIDE SEQUENCE [LARGE SCALE GENOMIC DNA]</scope>
    <source>
        <strain evidence="2 3">UAMH 11012</strain>
    </source>
</reference>
<dbReference type="EMBL" id="FJOG01000017">
    <property type="protein sequence ID" value="CZR61099.1"/>
    <property type="molecule type" value="Genomic_DNA"/>
</dbReference>
<proteinExistence type="predicted"/>
<dbReference type="GO" id="GO:0016491">
    <property type="term" value="F:oxidoreductase activity"/>
    <property type="evidence" value="ECO:0007669"/>
    <property type="project" value="UniProtKB-KW"/>
</dbReference>